<dbReference type="AlphaFoldDB" id="A0A4Y2PTI7"/>
<name>A0A4Y2PTI7_ARAVE</name>
<protein>
    <submittedName>
        <fullName evidence="1">Uncharacterized protein</fullName>
    </submittedName>
</protein>
<organism evidence="1 2">
    <name type="scientific">Araneus ventricosus</name>
    <name type="common">Orbweaver spider</name>
    <name type="synonym">Epeira ventricosa</name>
    <dbReference type="NCBI Taxonomy" id="182803"/>
    <lineage>
        <taxon>Eukaryota</taxon>
        <taxon>Metazoa</taxon>
        <taxon>Ecdysozoa</taxon>
        <taxon>Arthropoda</taxon>
        <taxon>Chelicerata</taxon>
        <taxon>Arachnida</taxon>
        <taxon>Araneae</taxon>
        <taxon>Araneomorphae</taxon>
        <taxon>Entelegynae</taxon>
        <taxon>Araneoidea</taxon>
        <taxon>Araneidae</taxon>
        <taxon>Araneus</taxon>
    </lineage>
</organism>
<comment type="caution">
    <text evidence="1">The sequence shown here is derived from an EMBL/GenBank/DDBJ whole genome shotgun (WGS) entry which is preliminary data.</text>
</comment>
<proteinExistence type="predicted"/>
<dbReference type="Proteomes" id="UP000499080">
    <property type="component" value="Unassembled WGS sequence"/>
</dbReference>
<sequence length="114" mass="12801">MKIGTNKLRFWNSNEFDIQMEYGMEGHKKRTLILRGVYKSPVCVVGRGKEWRSDSHAVTALCHSESEVRFDGKGKLSRRRLQLPLAPAKGRFQISMSSPPGVKPGGLSVYSCTM</sequence>
<evidence type="ECO:0000313" key="1">
    <source>
        <dbReference type="EMBL" id="GBN55208.1"/>
    </source>
</evidence>
<gene>
    <name evidence="1" type="ORF">AVEN_135536_1</name>
</gene>
<accession>A0A4Y2PTI7</accession>
<dbReference type="EMBL" id="BGPR01012238">
    <property type="protein sequence ID" value="GBN55208.1"/>
    <property type="molecule type" value="Genomic_DNA"/>
</dbReference>
<evidence type="ECO:0000313" key="2">
    <source>
        <dbReference type="Proteomes" id="UP000499080"/>
    </source>
</evidence>
<keyword evidence="2" id="KW-1185">Reference proteome</keyword>
<reference evidence="1 2" key="1">
    <citation type="journal article" date="2019" name="Sci. Rep.">
        <title>Orb-weaving spider Araneus ventricosus genome elucidates the spidroin gene catalogue.</title>
        <authorList>
            <person name="Kono N."/>
            <person name="Nakamura H."/>
            <person name="Ohtoshi R."/>
            <person name="Moran D.A.P."/>
            <person name="Shinohara A."/>
            <person name="Yoshida Y."/>
            <person name="Fujiwara M."/>
            <person name="Mori M."/>
            <person name="Tomita M."/>
            <person name="Arakawa K."/>
        </authorList>
    </citation>
    <scope>NUCLEOTIDE SEQUENCE [LARGE SCALE GENOMIC DNA]</scope>
</reference>